<evidence type="ECO:0000313" key="1">
    <source>
        <dbReference type="EMBL" id="QJA59067.1"/>
    </source>
</evidence>
<proteinExistence type="predicted"/>
<accession>A0A6M3IPQ3</accession>
<sequence>MITFGTNISEFSEAIKKFSKKATGVSTERVIKKIAFDLLSTMLGGLPGRSNFNLESLSTSKSTMTGGYMRKYKQPAKFITGRHPV</sequence>
<evidence type="ECO:0008006" key="2">
    <source>
        <dbReference type="Google" id="ProtNLM"/>
    </source>
</evidence>
<organism evidence="1">
    <name type="scientific">viral metagenome</name>
    <dbReference type="NCBI Taxonomy" id="1070528"/>
    <lineage>
        <taxon>unclassified sequences</taxon>
        <taxon>metagenomes</taxon>
        <taxon>organismal metagenomes</taxon>
    </lineage>
</organism>
<reference evidence="1" key="1">
    <citation type="submission" date="2020-03" db="EMBL/GenBank/DDBJ databases">
        <title>The deep terrestrial virosphere.</title>
        <authorList>
            <person name="Holmfeldt K."/>
            <person name="Nilsson E."/>
            <person name="Simone D."/>
            <person name="Lopez-Fernandez M."/>
            <person name="Wu X."/>
            <person name="de Brujin I."/>
            <person name="Lundin D."/>
            <person name="Andersson A."/>
            <person name="Bertilsson S."/>
            <person name="Dopson M."/>
        </authorList>
    </citation>
    <scope>NUCLEOTIDE SEQUENCE</scope>
    <source>
        <strain evidence="1">MM415B01368</strain>
    </source>
</reference>
<name>A0A6M3IPQ3_9ZZZZ</name>
<dbReference type="AlphaFoldDB" id="A0A6M3IPQ3"/>
<gene>
    <name evidence="1" type="ORF">MM415B01368_0016</name>
</gene>
<protein>
    <recommendedName>
        <fullName evidence="2">Tail protein</fullName>
    </recommendedName>
</protein>
<dbReference type="EMBL" id="MT141352">
    <property type="protein sequence ID" value="QJA59067.1"/>
    <property type="molecule type" value="Genomic_DNA"/>
</dbReference>